<dbReference type="PROSITE" id="PS51656">
    <property type="entry name" value="4FE4S"/>
    <property type="match status" value="1"/>
</dbReference>
<dbReference type="HOGENOM" id="CLU_027268_0_0_9"/>
<reference evidence="10 11" key="1">
    <citation type="submission" date="2011-08" db="EMBL/GenBank/DDBJ databases">
        <title>Complete sequence of Caldicellulosiruptor lactoaceticus 6A.</title>
        <authorList>
            <consortium name="US DOE Joint Genome Institute"/>
            <person name="Lucas S."/>
            <person name="Han J."/>
            <person name="Lapidus A."/>
            <person name="Cheng J.-F."/>
            <person name="Goodwin L."/>
            <person name="Pitluck S."/>
            <person name="Peters L."/>
            <person name="Davenport K."/>
            <person name="Detter J.C."/>
            <person name="Han C."/>
            <person name="Tapia R."/>
            <person name="Land M."/>
            <person name="Hauser L."/>
            <person name="Kyrpides N."/>
            <person name="Ivanova N."/>
            <person name="Ovchinnikova G."/>
            <person name="Pagani I."/>
            <person name="Blumer-Schuette S.E."/>
            <person name="Kelly R.M."/>
            <person name="Woyke T."/>
        </authorList>
    </citation>
    <scope>NUCLEOTIDE SEQUENCE [LARGE SCALE GENOMIC DNA]</scope>
    <source>
        <strain evidence="10 11">6A</strain>
    </source>
</reference>
<dbReference type="EMBL" id="CP003001">
    <property type="protein sequence ID" value="AEM74761.1"/>
    <property type="molecule type" value="Genomic_DNA"/>
</dbReference>
<dbReference type="InterPro" id="IPR017896">
    <property type="entry name" value="4Fe4S_Fe-S-bd"/>
</dbReference>
<dbReference type="RefSeq" id="WP_014043230.1">
    <property type="nucleotide sequence ID" value="NC_015949.1"/>
</dbReference>
<gene>
    <name evidence="10" type="ORF">Calla_2208</name>
</gene>
<dbReference type="Gene3D" id="3.40.50.1780">
    <property type="match status" value="1"/>
</dbReference>
<dbReference type="SUPFAM" id="SSF53920">
    <property type="entry name" value="Fe-only hydrogenase"/>
    <property type="match status" value="1"/>
</dbReference>
<dbReference type="GO" id="GO:0007165">
    <property type="term" value="P:signal transduction"/>
    <property type="evidence" value="ECO:0007669"/>
    <property type="project" value="UniProtKB-KW"/>
</dbReference>
<feature type="coiled-coil region" evidence="6">
    <location>
        <begin position="411"/>
        <end position="455"/>
    </location>
</feature>
<evidence type="ECO:0000256" key="3">
    <source>
        <dbReference type="ARBA" id="ARBA00023004"/>
    </source>
</evidence>
<dbReference type="GO" id="GO:0016020">
    <property type="term" value="C:membrane"/>
    <property type="evidence" value="ECO:0007669"/>
    <property type="project" value="InterPro"/>
</dbReference>
<dbReference type="GO" id="GO:0046872">
    <property type="term" value="F:metal ion binding"/>
    <property type="evidence" value="ECO:0007669"/>
    <property type="project" value="UniProtKB-KW"/>
</dbReference>
<dbReference type="PROSITE" id="PS51379">
    <property type="entry name" value="4FE4S_FER_2"/>
    <property type="match status" value="2"/>
</dbReference>
<evidence type="ECO:0000256" key="4">
    <source>
        <dbReference type="ARBA" id="ARBA00023014"/>
    </source>
</evidence>
<dbReference type="InterPro" id="IPR007202">
    <property type="entry name" value="4Fe-4S_dom"/>
</dbReference>
<dbReference type="InterPro" id="IPR004108">
    <property type="entry name" value="Fe_hydrogenase_lsu_C"/>
</dbReference>
<evidence type="ECO:0000313" key="10">
    <source>
        <dbReference type="EMBL" id="AEM74761.1"/>
    </source>
</evidence>
<dbReference type="Gene3D" id="3.40.950.10">
    <property type="entry name" value="Fe-only Hydrogenase (Larger Subunit), Chain L, domain 3"/>
    <property type="match status" value="1"/>
</dbReference>
<dbReference type="Gene3D" id="1.10.287.950">
    <property type="entry name" value="Methyl-accepting chemotaxis protein"/>
    <property type="match status" value="1"/>
</dbReference>
<dbReference type="PROSITE" id="PS50111">
    <property type="entry name" value="CHEMOTAXIS_TRANSDUC_2"/>
    <property type="match status" value="1"/>
</dbReference>
<keyword evidence="5" id="KW-0807">Transducer</keyword>
<dbReference type="KEGG" id="clc:Calla_2208"/>
<sequence>MIFIDKTLCVSCFKCFRVCPVPFANKIQHDFIVTNDDFCIHCGRCVQNCEHNARYFTDDIDSLINLLNSKAELIAIVAPSARANFKIGKLINLLRNIGFKEVFDVSFGADITTWAYLKYIQRFKPKSVIAQPCPAVVNYIEKIQPELIKYLIPVQSPMMCLSIYLKKYLKKSGKIVFISPCIAKKDEISRFPEYVSLNVTYKSLLQHFSELYSKMPDNGKFDYVEGYLGKLFSRPGGLKENVLEYKKDAKIKQIEGDIIFEYLQNDYINTPDDKKPLIIDILNCQEGCNKGSACSLETPIDIIDYEFDQMKKNTINKFYQRRLFKNFDKNLKLDDFLTNYTNKKVNLPTPSSKEIDVIFEQMLKTTPEKQKLNCSACGYDTCLDMAKAIFYGLNKKENCINYLKDLFVIENQELIEKNSQINRLMEEVHQTKERLEILLKEVAEATQIIDKSMQEVAVGYSENAKEIEAISISISNLVEQIKTLDNVSKELAGKIDILSTTNRVLQEIGDNIALYALNAAIESSKFEQAKGFMVIATEIRKLAERIKQETSTIRKNFSLLIDLMNKIPEFSSRSLEMIENISNSLVNESALVEELTAKSEEISAEISRLNAIINNQDEVKTLK</sequence>
<keyword evidence="3" id="KW-0408">Iron</keyword>
<dbReference type="Pfam" id="PF00015">
    <property type="entry name" value="MCPsignal"/>
    <property type="match status" value="1"/>
</dbReference>
<evidence type="ECO:0000313" key="11">
    <source>
        <dbReference type="Proteomes" id="UP000009257"/>
    </source>
</evidence>
<feature type="domain" description="4Fe-4S ferredoxin-type" evidence="8">
    <location>
        <begin position="30"/>
        <end position="59"/>
    </location>
</feature>
<evidence type="ECO:0000256" key="5">
    <source>
        <dbReference type="PROSITE-ProRule" id="PRU00284"/>
    </source>
</evidence>
<dbReference type="Gene3D" id="1.10.15.40">
    <property type="entry name" value="Electron transport complex subunit B, putative Fe-S cluster"/>
    <property type="match status" value="1"/>
</dbReference>
<dbReference type="InterPro" id="IPR050340">
    <property type="entry name" value="Cytosolic_Fe-S_CAF"/>
</dbReference>
<keyword evidence="1" id="KW-0004">4Fe-4S</keyword>
<evidence type="ECO:0000259" key="9">
    <source>
        <dbReference type="PROSITE" id="PS51656"/>
    </source>
</evidence>
<evidence type="ECO:0000259" key="7">
    <source>
        <dbReference type="PROSITE" id="PS50111"/>
    </source>
</evidence>
<dbReference type="Proteomes" id="UP000009257">
    <property type="component" value="Chromosome"/>
</dbReference>
<dbReference type="AlphaFoldDB" id="G2PWV6"/>
<keyword evidence="2" id="KW-0479">Metal-binding</keyword>
<dbReference type="Pfam" id="PF02906">
    <property type="entry name" value="Fe_hyd_lg_C"/>
    <property type="match status" value="1"/>
</dbReference>
<evidence type="ECO:0000256" key="2">
    <source>
        <dbReference type="ARBA" id="ARBA00022723"/>
    </source>
</evidence>
<dbReference type="InterPro" id="IPR004089">
    <property type="entry name" value="MCPsignal_dom"/>
</dbReference>
<accession>G2PWV6</accession>
<evidence type="ECO:0000259" key="8">
    <source>
        <dbReference type="PROSITE" id="PS51379"/>
    </source>
</evidence>
<name>G2PWV6_9FIRM</name>
<dbReference type="SUPFAM" id="SSF54862">
    <property type="entry name" value="4Fe-4S ferredoxins"/>
    <property type="match status" value="1"/>
</dbReference>
<dbReference type="GO" id="GO:0051539">
    <property type="term" value="F:4 iron, 4 sulfur cluster binding"/>
    <property type="evidence" value="ECO:0007669"/>
    <property type="project" value="UniProtKB-KW"/>
</dbReference>
<dbReference type="InterPro" id="IPR017900">
    <property type="entry name" value="4Fe4S_Fe_S_CS"/>
</dbReference>
<keyword evidence="4" id="KW-0411">Iron-sulfur</keyword>
<keyword evidence="6" id="KW-0175">Coiled coil</keyword>
<dbReference type="Pfam" id="PF04060">
    <property type="entry name" value="FeS"/>
    <property type="match status" value="1"/>
</dbReference>
<dbReference type="Pfam" id="PF13237">
    <property type="entry name" value="Fer4_10"/>
    <property type="match status" value="1"/>
</dbReference>
<evidence type="ECO:0000256" key="6">
    <source>
        <dbReference type="SAM" id="Coils"/>
    </source>
</evidence>
<dbReference type="Gene3D" id="3.30.70.20">
    <property type="match status" value="1"/>
</dbReference>
<organism evidence="10 11">
    <name type="scientific">Caldicellulosiruptor acetigenus 6A</name>
    <dbReference type="NCBI Taxonomy" id="632516"/>
    <lineage>
        <taxon>Bacteria</taxon>
        <taxon>Bacillati</taxon>
        <taxon>Bacillota</taxon>
        <taxon>Bacillota incertae sedis</taxon>
        <taxon>Caldicellulosiruptorales</taxon>
        <taxon>Caldicellulosiruptoraceae</taxon>
        <taxon>Caldicellulosiruptor</taxon>
    </lineage>
</organism>
<feature type="domain" description="4Fe-4S ferredoxin-type" evidence="8">
    <location>
        <begin position="1"/>
        <end position="29"/>
    </location>
</feature>
<feature type="domain" description="4Fe-4S" evidence="9">
    <location>
        <begin position="354"/>
        <end position="416"/>
    </location>
</feature>
<dbReference type="PROSITE" id="PS00198">
    <property type="entry name" value="4FE4S_FER_1"/>
    <property type="match status" value="1"/>
</dbReference>
<dbReference type="SUPFAM" id="SSF58104">
    <property type="entry name" value="Methyl-accepting chemotaxis protein (MCP) signaling domain"/>
    <property type="match status" value="1"/>
</dbReference>
<dbReference type="PANTHER" id="PTHR11615">
    <property type="entry name" value="NITRATE, FORMATE, IRON DEHYDROGENASE"/>
    <property type="match status" value="1"/>
</dbReference>
<dbReference type="InterPro" id="IPR009016">
    <property type="entry name" value="Fe_hydrogenase"/>
</dbReference>
<protein>
    <submittedName>
        <fullName evidence="10">Methyl-accepting chemotaxis sensory transducer</fullName>
    </submittedName>
</protein>
<proteinExistence type="predicted"/>
<evidence type="ECO:0000256" key="1">
    <source>
        <dbReference type="ARBA" id="ARBA00022485"/>
    </source>
</evidence>
<feature type="domain" description="Methyl-accepting transducer" evidence="7">
    <location>
        <begin position="412"/>
        <end position="623"/>
    </location>
</feature>